<reference evidence="3 5" key="1">
    <citation type="submission" date="2013-02" db="EMBL/GenBank/DDBJ databases">
        <title>The Genome Sequence of Enterococcus malodoratus ATCC_43197.</title>
        <authorList>
            <consortium name="The Broad Institute Genome Sequencing Platform"/>
            <consortium name="The Broad Institute Genome Sequencing Center for Infectious Disease"/>
            <person name="Earl A.M."/>
            <person name="Gilmore M.S."/>
            <person name="Lebreton F."/>
            <person name="Walker B."/>
            <person name="Young S.K."/>
            <person name="Zeng Q."/>
            <person name="Gargeya S."/>
            <person name="Fitzgerald M."/>
            <person name="Haas B."/>
            <person name="Abouelleil A."/>
            <person name="Alvarado L."/>
            <person name="Arachchi H.M."/>
            <person name="Berlin A.M."/>
            <person name="Chapman S.B."/>
            <person name="Dewar J."/>
            <person name="Goldberg J."/>
            <person name="Griggs A."/>
            <person name="Gujja S."/>
            <person name="Hansen M."/>
            <person name="Howarth C."/>
            <person name="Imamovic A."/>
            <person name="Larimer J."/>
            <person name="McCowan C."/>
            <person name="Murphy C."/>
            <person name="Neiman D."/>
            <person name="Pearson M."/>
            <person name="Priest M."/>
            <person name="Roberts A."/>
            <person name="Saif S."/>
            <person name="Shea T."/>
            <person name="Sisk P."/>
            <person name="Sykes S."/>
            <person name="Wortman J."/>
            <person name="Nusbaum C."/>
            <person name="Birren B."/>
        </authorList>
    </citation>
    <scope>NUCLEOTIDE SEQUENCE [LARGE SCALE GENOMIC DNA]</scope>
    <source>
        <strain evidence="3 5">ATCC 43197</strain>
    </source>
</reference>
<dbReference type="EMBL" id="AJAK01000028">
    <property type="protein sequence ID" value="EOH72839.1"/>
    <property type="molecule type" value="Genomic_DNA"/>
</dbReference>
<dbReference type="InterPro" id="IPR006829">
    <property type="entry name" value="LXG_dom"/>
</dbReference>
<gene>
    <name evidence="4" type="ORF">I585_02908</name>
    <name evidence="3" type="ORF">UAI_03723</name>
</gene>
<dbReference type="STRING" id="71451.RV07_GL002694"/>
<protein>
    <recommendedName>
        <fullName evidence="2">LXG domain-containing protein</fullName>
    </recommendedName>
</protein>
<dbReference type="EMBL" id="ASWA01000003">
    <property type="protein sequence ID" value="EOT67387.1"/>
    <property type="molecule type" value="Genomic_DNA"/>
</dbReference>
<reference evidence="4 6" key="2">
    <citation type="submission" date="2013-03" db="EMBL/GenBank/DDBJ databases">
        <title>The Genome Sequence of Enterococcus malodoratus ATCC_43197 (PacBio/Illumina hybrid assembly).</title>
        <authorList>
            <consortium name="The Broad Institute Genomics Platform"/>
            <consortium name="The Broad Institute Genome Sequencing Center for Infectious Disease"/>
            <person name="Earl A."/>
            <person name="Russ C."/>
            <person name="Gilmore M."/>
            <person name="Surin D."/>
            <person name="Walker B."/>
            <person name="Young S."/>
            <person name="Zeng Q."/>
            <person name="Gargeya S."/>
            <person name="Fitzgerald M."/>
            <person name="Haas B."/>
            <person name="Abouelleil A."/>
            <person name="Allen A.W."/>
            <person name="Alvarado L."/>
            <person name="Arachchi H.M."/>
            <person name="Berlin A.M."/>
            <person name="Chapman S.B."/>
            <person name="Gainer-Dewar J."/>
            <person name="Goldberg J."/>
            <person name="Griggs A."/>
            <person name="Gujja S."/>
            <person name="Hansen M."/>
            <person name="Howarth C."/>
            <person name="Imamovic A."/>
            <person name="Ireland A."/>
            <person name="Larimer J."/>
            <person name="McCowan C."/>
            <person name="Murphy C."/>
            <person name="Pearson M."/>
            <person name="Poon T.W."/>
            <person name="Priest M."/>
            <person name="Roberts A."/>
            <person name="Saif S."/>
            <person name="Shea T."/>
            <person name="Sisk P."/>
            <person name="Sykes S."/>
            <person name="Wortman J."/>
            <person name="Nusbaum C."/>
            <person name="Birren B."/>
        </authorList>
    </citation>
    <scope>NUCLEOTIDE SEQUENCE [LARGE SCALE GENOMIC DNA]</scope>
    <source>
        <strain evidence="4 6">ATCC 43197</strain>
    </source>
</reference>
<organism evidence="3 5">
    <name type="scientific">Enterococcus malodoratus ATCC 43197</name>
    <dbReference type="NCBI Taxonomy" id="1158601"/>
    <lineage>
        <taxon>Bacteria</taxon>
        <taxon>Bacillati</taxon>
        <taxon>Bacillota</taxon>
        <taxon>Bacilli</taxon>
        <taxon>Lactobacillales</taxon>
        <taxon>Enterococcaceae</taxon>
        <taxon>Enterococcus</taxon>
    </lineage>
</organism>
<dbReference type="AlphaFoldDB" id="R2RA29"/>
<dbReference type="RefSeq" id="WP_010742500.1">
    <property type="nucleotide sequence ID" value="NZ_KB946251.1"/>
</dbReference>
<evidence type="ECO:0000259" key="2">
    <source>
        <dbReference type="PROSITE" id="PS51756"/>
    </source>
</evidence>
<dbReference type="PATRIC" id="fig|1158601.3.peg.3694"/>
<dbReference type="Proteomes" id="UP000014148">
    <property type="component" value="Unassembled WGS sequence"/>
</dbReference>
<dbReference type="eggNOG" id="ENOG5033YS1">
    <property type="taxonomic scope" value="Bacteria"/>
</dbReference>
<evidence type="ECO:0000313" key="4">
    <source>
        <dbReference type="EMBL" id="EOT67387.1"/>
    </source>
</evidence>
<dbReference type="PROSITE" id="PS51756">
    <property type="entry name" value="LXG"/>
    <property type="match status" value="1"/>
</dbReference>
<name>R2RA29_9ENTE</name>
<proteinExistence type="inferred from homology"/>
<sequence>MKIDLAEVNRAKVSISSSKNTLQGQINDAKSSMKSIVFSGALSGKVKGAIDAKVSNHQIPLLTSYYDTLTMLNSEFDKLIQNFKSTVKESNDHALIDSDELTQLEAKFSPKLTEFTQIETDFKNAYTDISGIVAIEKASGSEFKEEMEKTKKVLTNTKTWMASFKGSSNSIAESISRQSAQMGKLSSTSGVSYTSPEALTIFQDKAFKKQVSKDHKKAKELEKNKFKRDHPVLAAMNGNMTKADLDKIDKMINSSSLTFVKNGNKYVKYGKRIYIGRRLSKLSDGTLIVKGSNKFTKKLDKLTGIDDWVKDGKSFSRLSSSGGLKKLTKSGKAALKEIQLFDEASIFKSASGRIKEITKSNLKAAGKATVKTAIKKASFGVTGILDDIKGLKNAKGIGKAMPGLNLVAGAIEVGQGVSKSEKQARKEGLKRNQITASKVGGVAVDALKVGATTAVVGAVTSVAVAASLPVVGIAAAGVAASVVADWAIKKTGVDKKLKSGVNSLIKGASRWFK</sequence>
<evidence type="ECO:0000313" key="6">
    <source>
        <dbReference type="Proteomes" id="UP000014148"/>
    </source>
</evidence>
<evidence type="ECO:0000313" key="3">
    <source>
        <dbReference type="EMBL" id="EOH72839.1"/>
    </source>
</evidence>
<dbReference type="Proteomes" id="UP000013783">
    <property type="component" value="Unassembled WGS sequence"/>
</dbReference>
<comment type="caution">
    <text evidence="3">The sequence shown here is derived from an EMBL/GenBank/DDBJ whole genome shotgun (WGS) entry which is preliminary data.</text>
</comment>
<accession>R2RA29</accession>
<dbReference type="Pfam" id="PF04740">
    <property type="entry name" value="LXG"/>
    <property type="match status" value="1"/>
</dbReference>
<comment type="similarity">
    <text evidence="1">In the N-terminal section; belongs to the LXG family.</text>
</comment>
<feature type="domain" description="LXG" evidence="2">
    <location>
        <begin position="1"/>
        <end position="224"/>
    </location>
</feature>
<evidence type="ECO:0000256" key="1">
    <source>
        <dbReference type="ARBA" id="ARBA00034117"/>
    </source>
</evidence>
<keyword evidence="6" id="KW-1185">Reference proteome</keyword>
<evidence type="ECO:0000313" key="5">
    <source>
        <dbReference type="Proteomes" id="UP000013783"/>
    </source>
</evidence>
<dbReference type="OrthoDB" id="2224806at2"/>